<protein>
    <submittedName>
        <fullName evidence="1">Uncharacterized protein</fullName>
    </submittedName>
</protein>
<dbReference type="AlphaFoldDB" id="E6Q5P2"/>
<accession>E6Q5P2</accession>
<gene>
    <name evidence="1" type="ORF">CARN4_1174</name>
</gene>
<reference evidence="1" key="1">
    <citation type="submission" date="2009-10" db="EMBL/GenBank/DDBJ databases">
        <title>Diversity of trophic interactions inside an arsenic-rich microbial ecosystem.</title>
        <authorList>
            <person name="Bertin P.N."/>
            <person name="Heinrich-Salmeron A."/>
            <person name="Pelletier E."/>
            <person name="Goulhen-Chollet F."/>
            <person name="Arsene-Ploetze F."/>
            <person name="Gallien S."/>
            <person name="Calteau A."/>
            <person name="Vallenet D."/>
            <person name="Casiot C."/>
            <person name="Chane-Woon-Ming B."/>
            <person name="Giloteaux L."/>
            <person name="Barakat M."/>
            <person name="Bonnefoy V."/>
            <person name="Bruneel O."/>
            <person name="Chandler M."/>
            <person name="Cleiss J."/>
            <person name="Duran R."/>
            <person name="Elbaz-Poulichet F."/>
            <person name="Fonknechten N."/>
            <person name="Lauga B."/>
            <person name="Mornico D."/>
            <person name="Ortet P."/>
            <person name="Schaeffer C."/>
            <person name="Siguier P."/>
            <person name="Alexander Thil Smith A."/>
            <person name="Van Dorsselaer A."/>
            <person name="Weissenbach J."/>
            <person name="Medigue C."/>
            <person name="Le Paslier D."/>
        </authorList>
    </citation>
    <scope>NUCLEOTIDE SEQUENCE</scope>
</reference>
<evidence type="ECO:0000313" key="1">
    <source>
        <dbReference type="EMBL" id="CBI02512.1"/>
    </source>
</evidence>
<organism evidence="1">
    <name type="scientific">mine drainage metagenome</name>
    <dbReference type="NCBI Taxonomy" id="410659"/>
    <lineage>
        <taxon>unclassified sequences</taxon>
        <taxon>metagenomes</taxon>
        <taxon>ecological metagenomes</taxon>
    </lineage>
</organism>
<dbReference type="EMBL" id="CABO01000038">
    <property type="protein sequence ID" value="CBI02512.1"/>
    <property type="molecule type" value="Genomic_DNA"/>
</dbReference>
<sequence length="28" mass="3198">METKTNGPLAYQRSTECQRLMGCYNNST</sequence>
<comment type="caution">
    <text evidence="1">The sequence shown here is derived from an EMBL/GenBank/DDBJ whole genome shotgun (WGS) entry which is preliminary data.</text>
</comment>
<name>E6Q5P2_9ZZZZ</name>
<proteinExistence type="predicted"/>